<name>A0A819HDI7_9BILA</name>
<comment type="caution">
    <text evidence="2">The sequence shown here is derived from an EMBL/GenBank/DDBJ whole genome shotgun (WGS) entry which is preliminary data.</text>
</comment>
<protein>
    <submittedName>
        <fullName evidence="2">Uncharacterized protein</fullName>
    </submittedName>
</protein>
<dbReference type="Gene3D" id="6.10.250.2890">
    <property type="match status" value="1"/>
</dbReference>
<dbReference type="Pfam" id="PF21009">
    <property type="entry name" value="SBSN_GxHH_rpt"/>
    <property type="match status" value="1"/>
</dbReference>
<dbReference type="AlphaFoldDB" id="A0A819HDI7"/>
<gene>
    <name evidence="2" type="ORF">JBS370_LOCUS20831</name>
</gene>
<dbReference type="EMBL" id="CAJOBD010002679">
    <property type="protein sequence ID" value="CAF3900149.1"/>
    <property type="molecule type" value="Genomic_DNA"/>
</dbReference>
<organism evidence="2 3">
    <name type="scientific">Rotaria sordida</name>
    <dbReference type="NCBI Taxonomy" id="392033"/>
    <lineage>
        <taxon>Eukaryota</taxon>
        <taxon>Metazoa</taxon>
        <taxon>Spiralia</taxon>
        <taxon>Gnathifera</taxon>
        <taxon>Rotifera</taxon>
        <taxon>Eurotatoria</taxon>
        <taxon>Bdelloidea</taxon>
        <taxon>Philodinida</taxon>
        <taxon>Philodinidae</taxon>
        <taxon>Rotaria</taxon>
    </lineage>
</organism>
<dbReference type="InterPro" id="IPR049502">
    <property type="entry name" value="SBSN_GxHH_rpt"/>
</dbReference>
<dbReference type="SUPFAM" id="SSF47162">
    <property type="entry name" value="Apolipoprotein"/>
    <property type="match status" value="1"/>
</dbReference>
<evidence type="ECO:0000256" key="1">
    <source>
        <dbReference type="SAM" id="MobiDB-lite"/>
    </source>
</evidence>
<reference evidence="2" key="1">
    <citation type="submission" date="2021-02" db="EMBL/GenBank/DDBJ databases">
        <authorList>
            <person name="Nowell W R."/>
        </authorList>
    </citation>
    <scope>NUCLEOTIDE SEQUENCE</scope>
</reference>
<proteinExistence type="predicted"/>
<feature type="region of interest" description="Disordered" evidence="1">
    <location>
        <begin position="305"/>
        <end position="330"/>
    </location>
</feature>
<accession>A0A819HDI7</accession>
<evidence type="ECO:0000313" key="2">
    <source>
        <dbReference type="EMBL" id="CAF3900149.1"/>
    </source>
</evidence>
<dbReference type="Proteomes" id="UP000663836">
    <property type="component" value="Unassembled WGS sequence"/>
</dbReference>
<sequence length="330" mass="38416">MDRKKCDQIMISISYHGIDALFMYTQLLKEALLNIADDDTKSIKELAEYCRLHSVAAEKTIQKIEKEYRDHSPAWWYSGPYFIYSMLNHVIDGRALRKRRQAASNTFGQNLNNLYSSGYNIIRDNLVPGISSTANQFSQNFDQYKQGFYQDVNQIGQNLDQYKQGFYQGVNQIGQNLDQYKQNLYQGASQFGQNWDQYKQNFNQGINQLTQGWDRFPQNFVPQYPYTNNNNNYANNQYGYNVPQNPNSMNYNYNVPSNTYQNYNARQDNPYAANNYYNSWSGQPAINPPYYSGNSGGQWYQNLNGQKRSNEGIPLNSVAYANQKPMSRRK</sequence>
<evidence type="ECO:0000313" key="3">
    <source>
        <dbReference type="Proteomes" id="UP000663836"/>
    </source>
</evidence>